<feature type="compositionally biased region" description="Pro residues" evidence="6">
    <location>
        <begin position="323"/>
        <end position="337"/>
    </location>
</feature>
<dbReference type="InterPro" id="IPR027417">
    <property type="entry name" value="P-loop_NTPase"/>
</dbReference>
<accession>A0A2P6NRL2</accession>
<dbReference type="InterPro" id="IPR001752">
    <property type="entry name" value="Kinesin_motor_dom"/>
</dbReference>
<evidence type="ECO:0000259" key="7">
    <source>
        <dbReference type="PROSITE" id="PS50067"/>
    </source>
</evidence>
<feature type="compositionally biased region" description="Low complexity" evidence="6">
    <location>
        <begin position="307"/>
        <end position="322"/>
    </location>
</feature>
<dbReference type="PROSITE" id="PS50067">
    <property type="entry name" value="KINESIN_MOTOR_2"/>
    <property type="match status" value="1"/>
</dbReference>
<dbReference type="PRINTS" id="PR00380">
    <property type="entry name" value="KINESINHEAVY"/>
</dbReference>
<dbReference type="GO" id="GO:0007018">
    <property type="term" value="P:microtubule-based movement"/>
    <property type="evidence" value="ECO:0007669"/>
    <property type="project" value="InterPro"/>
</dbReference>
<feature type="region of interest" description="Disordered" evidence="6">
    <location>
        <begin position="283"/>
        <end position="361"/>
    </location>
</feature>
<feature type="region of interest" description="Disordered" evidence="6">
    <location>
        <begin position="745"/>
        <end position="766"/>
    </location>
</feature>
<dbReference type="InterPro" id="IPR011989">
    <property type="entry name" value="ARM-like"/>
</dbReference>
<dbReference type="GO" id="GO:0003777">
    <property type="term" value="F:microtubule motor activity"/>
    <property type="evidence" value="ECO:0007669"/>
    <property type="project" value="InterPro"/>
</dbReference>
<keyword evidence="4" id="KW-0067">ATP-binding</keyword>
<evidence type="ECO:0000256" key="1">
    <source>
        <dbReference type="ARBA" id="ARBA00022448"/>
    </source>
</evidence>
<dbReference type="AlphaFoldDB" id="A0A2P6NRL2"/>
<evidence type="ECO:0000256" key="3">
    <source>
        <dbReference type="ARBA" id="ARBA00023175"/>
    </source>
</evidence>
<evidence type="ECO:0000313" key="8">
    <source>
        <dbReference type="EMBL" id="PRP86528.1"/>
    </source>
</evidence>
<comment type="similarity">
    <text evidence="4">Belongs to the TRAFAC class myosin-kinesin ATPase superfamily. Kinesin family.</text>
</comment>
<feature type="region of interest" description="Disordered" evidence="6">
    <location>
        <begin position="846"/>
        <end position="884"/>
    </location>
</feature>
<dbReference type="GO" id="GO:0005524">
    <property type="term" value="F:ATP binding"/>
    <property type="evidence" value="ECO:0007669"/>
    <property type="project" value="UniProtKB-UniRule"/>
</dbReference>
<keyword evidence="4" id="KW-0547">Nucleotide-binding</keyword>
<dbReference type="InterPro" id="IPR027640">
    <property type="entry name" value="Kinesin-like_fam"/>
</dbReference>
<dbReference type="InterPro" id="IPR036961">
    <property type="entry name" value="Kinesin_motor_dom_sf"/>
</dbReference>
<feature type="domain" description="Kinesin motor" evidence="7">
    <location>
        <begin position="381"/>
        <end position="707"/>
    </location>
</feature>
<comment type="caution">
    <text evidence="8">The sequence shown here is derived from an EMBL/GenBank/DDBJ whole genome shotgun (WGS) entry which is preliminary data.</text>
</comment>
<dbReference type="InParanoid" id="A0A2P6NRL2"/>
<name>A0A2P6NRL2_9EUKA</name>
<keyword evidence="2 5" id="KW-0175">Coiled coil</keyword>
<dbReference type="EMBL" id="MDYQ01000030">
    <property type="protein sequence ID" value="PRP86528.1"/>
    <property type="molecule type" value="Genomic_DNA"/>
</dbReference>
<keyword evidence="3 4" id="KW-0505">Motor protein</keyword>
<evidence type="ECO:0000256" key="2">
    <source>
        <dbReference type="ARBA" id="ARBA00023054"/>
    </source>
</evidence>
<organism evidence="8 9">
    <name type="scientific">Planoprotostelium fungivorum</name>
    <dbReference type="NCBI Taxonomy" id="1890364"/>
    <lineage>
        <taxon>Eukaryota</taxon>
        <taxon>Amoebozoa</taxon>
        <taxon>Evosea</taxon>
        <taxon>Variosea</taxon>
        <taxon>Cavosteliida</taxon>
        <taxon>Cavosteliaceae</taxon>
        <taxon>Planoprotostelium</taxon>
    </lineage>
</organism>
<dbReference type="STRING" id="1890364.A0A2P6NRL2"/>
<dbReference type="Proteomes" id="UP000241769">
    <property type="component" value="Unassembled WGS sequence"/>
</dbReference>
<dbReference type="SUPFAM" id="SSF52540">
    <property type="entry name" value="P-loop containing nucleoside triphosphate hydrolases"/>
    <property type="match status" value="1"/>
</dbReference>
<evidence type="ECO:0000256" key="4">
    <source>
        <dbReference type="PROSITE-ProRule" id="PRU00283"/>
    </source>
</evidence>
<feature type="compositionally biased region" description="Polar residues" evidence="6">
    <location>
        <begin position="866"/>
        <end position="884"/>
    </location>
</feature>
<dbReference type="CDD" id="cd01374">
    <property type="entry name" value="KISc_CENP_E"/>
    <property type="match status" value="1"/>
</dbReference>
<dbReference type="Gene3D" id="1.25.10.10">
    <property type="entry name" value="Leucine-rich Repeat Variant"/>
    <property type="match status" value="1"/>
</dbReference>
<keyword evidence="9" id="KW-1185">Reference proteome</keyword>
<dbReference type="InterPro" id="IPR034085">
    <property type="entry name" value="TOG"/>
</dbReference>
<dbReference type="Pfam" id="PF00225">
    <property type="entry name" value="Kinesin"/>
    <property type="match status" value="1"/>
</dbReference>
<dbReference type="Gene3D" id="3.40.850.10">
    <property type="entry name" value="Kinesin motor domain"/>
    <property type="match status" value="1"/>
</dbReference>
<dbReference type="SMART" id="SM00129">
    <property type="entry name" value="KISc"/>
    <property type="match status" value="1"/>
</dbReference>
<evidence type="ECO:0000313" key="9">
    <source>
        <dbReference type="Proteomes" id="UP000241769"/>
    </source>
</evidence>
<evidence type="ECO:0000256" key="5">
    <source>
        <dbReference type="SAM" id="Coils"/>
    </source>
</evidence>
<gene>
    <name evidence="8" type="ORF">PROFUN_05310</name>
</gene>
<dbReference type="OrthoDB" id="18779at2759"/>
<feature type="compositionally biased region" description="Basic and acidic residues" evidence="6">
    <location>
        <begin position="745"/>
        <end position="754"/>
    </location>
</feature>
<reference evidence="8 9" key="1">
    <citation type="journal article" date="2018" name="Genome Biol. Evol.">
        <title>Multiple Roots of Fruiting Body Formation in Amoebozoa.</title>
        <authorList>
            <person name="Hillmann F."/>
            <person name="Forbes G."/>
            <person name="Novohradska S."/>
            <person name="Ferling I."/>
            <person name="Riege K."/>
            <person name="Groth M."/>
            <person name="Westermann M."/>
            <person name="Marz M."/>
            <person name="Spaller T."/>
            <person name="Winckler T."/>
            <person name="Schaap P."/>
            <person name="Glockner G."/>
        </authorList>
    </citation>
    <scope>NUCLEOTIDE SEQUENCE [LARGE SCALE GENOMIC DNA]</scope>
    <source>
        <strain evidence="8 9">Jena</strain>
    </source>
</reference>
<sequence length="979" mass="109376">MASLVKELVIPASDELEPINDLYIPMDEEVRNLVGKLMDSKLDWKVHFDSITRLRRVIVHHCTEATETLSDGIKCKPVLMGIVTQTENLRSSVSRNAVHCMAGDHLVSHRRLNRSDLFVALGKSLDAEVEGVLPKLLRKYPESKFFEPEVDNAINQIIKSCSSTKVMGGLISAVNGNKNSFIRGEADTVCKRLTREGKLSMFITKLLTTKMGAAALKYKDITKVIQTLSSLVQDAAPEARTRARLGLYAIYNYHEEETDFEKLLTKSTLPAADLRAVRDAVEKVKKETPSDDAATPSKRAVTPPTPSKSWTSSTPTKATTKATPPPPSPLKGQPPKPSRLGSGRMEAVREEETAPETGQLDHISFNSIRKANTIASDMEEAISVAVRVRPLDELEMKGNREIWFTNPDGTSVSCMDNKTGKNVEYMFDHTFGKEDAEHGYIYDCIGASIIDSVMMGYNGTVFAYGQTNSGKTYTMMGTEDNPGIIPHAIDHVFRIIKESPEREFLLRVSYMEIYNEVVNDLLRTEGAGLAIRDDKKKGVVIDGLKEEIVVSPEHVIHVINSGEAHRHVASTDYNLTSSRSHTIFRMIIESNSLSDSSRKNVQVSALTLIDLAGSEKVVSTSILRKREGAYINKSLLTLGTIISKLSERKKGEKIGHLPYRDSKLTRILEPSLSGNARICIIATVSCASSCFEETSNTLKFAQRAKKVTHRAKINQDSEAQLSKYKNEIQDLKQQLQVAEDKEQKLQDTEQKLSESQELDLDSSLEKTRSEEVLERLRSELSEQEAQRNSLEEKIKQLNKLILVSSSVSPNNTNEQRDLRRRSFSLRINPEIAAALRKSSVGSHRSSILVSPGALHSPPQEMRSPRLTASFSPPQNEGQRTNDSTKTINEALQQKIGAMRAQGELRLEEAREQVKTLTEKMEEILLGKLQGQTSWVEAYKTYLKEQYAKQILELQDTIIDKDTQIEIHKSDNLVLSERMK</sequence>
<dbReference type="PANTHER" id="PTHR47968:SF75">
    <property type="entry name" value="CENTROMERE-ASSOCIATED PROTEIN E"/>
    <property type="match status" value="1"/>
</dbReference>
<dbReference type="GO" id="GO:0008017">
    <property type="term" value="F:microtubule binding"/>
    <property type="evidence" value="ECO:0007669"/>
    <property type="project" value="InterPro"/>
</dbReference>
<proteinExistence type="inferred from homology"/>
<evidence type="ECO:0000256" key="6">
    <source>
        <dbReference type="SAM" id="MobiDB-lite"/>
    </source>
</evidence>
<feature type="coiled-coil region" evidence="5">
    <location>
        <begin position="899"/>
        <end position="926"/>
    </location>
</feature>
<keyword evidence="1" id="KW-0813">Transport</keyword>
<feature type="binding site" evidence="4">
    <location>
        <begin position="465"/>
        <end position="472"/>
    </location>
    <ligand>
        <name>ATP</name>
        <dbReference type="ChEBI" id="CHEBI:30616"/>
    </ligand>
</feature>
<dbReference type="PANTHER" id="PTHR47968">
    <property type="entry name" value="CENTROMERE PROTEIN E"/>
    <property type="match status" value="1"/>
</dbReference>
<dbReference type="SMART" id="SM01349">
    <property type="entry name" value="TOG"/>
    <property type="match status" value="1"/>
</dbReference>
<protein>
    <recommendedName>
        <fullName evidence="7">Kinesin motor domain-containing protein</fullName>
    </recommendedName>
</protein>